<proteinExistence type="inferred from homology"/>
<dbReference type="InterPro" id="IPR001179">
    <property type="entry name" value="PPIase_FKBP_dom"/>
</dbReference>
<dbReference type="FunFam" id="3.10.50.40:FF:000006">
    <property type="entry name" value="Peptidyl-prolyl cis-trans isomerase"/>
    <property type="match status" value="1"/>
</dbReference>
<comment type="similarity">
    <text evidence="2">Belongs to the FKBP-type PPIase family. FKBP3/4 subfamily.</text>
</comment>
<comment type="caution">
    <text evidence="9">The sequence shown here is derived from an EMBL/GenBank/DDBJ whole genome shotgun (WGS) entry which is preliminary data.</text>
</comment>
<evidence type="ECO:0000313" key="9">
    <source>
        <dbReference type="EMBL" id="KAH8108062.1"/>
    </source>
</evidence>
<sequence>MATAVAVWSFRLEPGNTESFVPLGDLRITNVALGETLADENGRTSVKLVYIAPSAGDSDDEEDDDEDEDEDKPVSEEPVSTVLCSLTPGKIEQTMVDIILEGDQEYLFESIGKNVVYLTGNYIDQPNRDEPPFDDSDSDSDGEGYDLRDVSSDVEIDPDEMEVPSDEDDADRFEEVEDVPVAEAPKESKKRPRESDAADEAEPKLSKKEKKKQKKLKAENGEAIPTGEVKKADKKEEKKKPEGEAKKAKLETKVLDGGLKIADNKVGTGRAAKSGDRVSVRYVGKLQNGKIFDSNTKGKPFQFRLGKGEVIKGWDLGVAGMQAGGERLITVPPALGYGSKKQGDIPANSTLIFEVKVVQIS</sequence>
<dbReference type="Gene3D" id="2.60.120.340">
    <property type="entry name" value="Nucleoplasmin core domain"/>
    <property type="match status" value="1"/>
</dbReference>
<evidence type="ECO:0000256" key="3">
    <source>
        <dbReference type="ARBA" id="ARBA00023110"/>
    </source>
</evidence>
<dbReference type="PANTHER" id="PTHR43811:SF19">
    <property type="entry name" value="39 KDA FK506-BINDING NUCLEAR PROTEIN"/>
    <property type="match status" value="1"/>
</dbReference>
<name>A0A8K0XUU6_9AGAR</name>
<evidence type="ECO:0000256" key="1">
    <source>
        <dbReference type="ARBA" id="ARBA00000971"/>
    </source>
</evidence>
<dbReference type="GO" id="GO:0000785">
    <property type="term" value="C:chromatin"/>
    <property type="evidence" value="ECO:0007669"/>
    <property type="project" value="TreeGrafter"/>
</dbReference>
<dbReference type="GO" id="GO:0005730">
    <property type="term" value="C:nucleolus"/>
    <property type="evidence" value="ECO:0007669"/>
    <property type="project" value="TreeGrafter"/>
</dbReference>
<dbReference type="GO" id="GO:0003755">
    <property type="term" value="F:peptidyl-prolyl cis-trans isomerase activity"/>
    <property type="evidence" value="ECO:0007669"/>
    <property type="project" value="UniProtKB-KW"/>
</dbReference>
<feature type="region of interest" description="Disordered" evidence="7">
    <location>
        <begin position="53"/>
        <end position="80"/>
    </location>
</feature>
<dbReference type="Gene3D" id="3.10.50.40">
    <property type="match status" value="1"/>
</dbReference>
<dbReference type="PIRSF" id="PIRSF001473">
    <property type="entry name" value="FK506-bp_FPR3"/>
    <property type="match status" value="1"/>
</dbReference>
<organism evidence="9 10">
    <name type="scientific">Cristinia sonorae</name>
    <dbReference type="NCBI Taxonomy" id="1940300"/>
    <lineage>
        <taxon>Eukaryota</taxon>
        <taxon>Fungi</taxon>
        <taxon>Dikarya</taxon>
        <taxon>Basidiomycota</taxon>
        <taxon>Agaricomycotina</taxon>
        <taxon>Agaricomycetes</taxon>
        <taxon>Agaricomycetidae</taxon>
        <taxon>Agaricales</taxon>
        <taxon>Pleurotineae</taxon>
        <taxon>Stephanosporaceae</taxon>
        <taxon>Cristinia</taxon>
    </lineage>
</organism>
<feature type="region of interest" description="Disordered" evidence="7">
    <location>
        <begin position="123"/>
        <end position="249"/>
    </location>
</feature>
<dbReference type="Proteomes" id="UP000813824">
    <property type="component" value="Unassembled WGS sequence"/>
</dbReference>
<evidence type="ECO:0000256" key="5">
    <source>
        <dbReference type="PIRNR" id="PIRNR001473"/>
    </source>
</evidence>
<dbReference type="EMBL" id="JAEVFJ010000001">
    <property type="protein sequence ID" value="KAH8108062.1"/>
    <property type="molecule type" value="Genomic_DNA"/>
</dbReference>
<comment type="catalytic activity">
    <reaction evidence="1 5 6">
        <text>[protein]-peptidylproline (omega=180) = [protein]-peptidylproline (omega=0)</text>
        <dbReference type="Rhea" id="RHEA:16237"/>
        <dbReference type="Rhea" id="RHEA-COMP:10747"/>
        <dbReference type="Rhea" id="RHEA-COMP:10748"/>
        <dbReference type="ChEBI" id="CHEBI:83833"/>
        <dbReference type="ChEBI" id="CHEBI:83834"/>
        <dbReference type="EC" id="5.2.1.8"/>
    </reaction>
</comment>
<evidence type="ECO:0000256" key="7">
    <source>
        <dbReference type="SAM" id="MobiDB-lite"/>
    </source>
</evidence>
<dbReference type="InterPro" id="IPR046357">
    <property type="entry name" value="PPIase_dom_sf"/>
</dbReference>
<keyword evidence="10" id="KW-1185">Reference proteome</keyword>
<keyword evidence="3 5" id="KW-0697">Rotamase</keyword>
<feature type="compositionally biased region" description="Acidic residues" evidence="7">
    <location>
        <begin position="132"/>
        <end position="144"/>
    </location>
</feature>
<evidence type="ECO:0000256" key="4">
    <source>
        <dbReference type="ARBA" id="ARBA00023235"/>
    </source>
</evidence>
<feature type="compositionally biased region" description="Acidic residues" evidence="7">
    <location>
        <begin position="57"/>
        <end position="71"/>
    </location>
</feature>
<evidence type="ECO:0000259" key="8">
    <source>
        <dbReference type="PROSITE" id="PS50059"/>
    </source>
</evidence>
<keyword evidence="4 5" id="KW-0413">Isomerase</keyword>
<dbReference type="InterPro" id="IPR023566">
    <property type="entry name" value="PPIase_Fpr3/Fpr4-like"/>
</dbReference>
<dbReference type="SUPFAM" id="SSF54534">
    <property type="entry name" value="FKBP-like"/>
    <property type="match status" value="1"/>
</dbReference>
<dbReference type="Pfam" id="PF17800">
    <property type="entry name" value="NPL"/>
    <property type="match status" value="1"/>
</dbReference>
<feature type="domain" description="PPIase FKBP-type" evidence="8">
    <location>
        <begin position="275"/>
        <end position="361"/>
    </location>
</feature>
<accession>A0A8K0XUU6</accession>
<evidence type="ECO:0000256" key="2">
    <source>
        <dbReference type="ARBA" id="ARBA00007838"/>
    </source>
</evidence>
<dbReference type="Pfam" id="PF00254">
    <property type="entry name" value="FKBP_C"/>
    <property type="match status" value="1"/>
</dbReference>
<evidence type="ECO:0000256" key="6">
    <source>
        <dbReference type="PROSITE-ProRule" id="PRU00277"/>
    </source>
</evidence>
<dbReference type="OrthoDB" id="77911at2759"/>
<dbReference type="PANTHER" id="PTHR43811">
    <property type="entry name" value="FKBP-TYPE PEPTIDYL-PROLYL CIS-TRANS ISOMERASE FKPA"/>
    <property type="match status" value="1"/>
</dbReference>
<reference evidence="9" key="1">
    <citation type="journal article" date="2021" name="New Phytol.">
        <title>Evolutionary innovations through gain and loss of genes in the ectomycorrhizal Boletales.</title>
        <authorList>
            <person name="Wu G."/>
            <person name="Miyauchi S."/>
            <person name="Morin E."/>
            <person name="Kuo A."/>
            <person name="Drula E."/>
            <person name="Varga T."/>
            <person name="Kohler A."/>
            <person name="Feng B."/>
            <person name="Cao Y."/>
            <person name="Lipzen A."/>
            <person name="Daum C."/>
            <person name="Hundley H."/>
            <person name="Pangilinan J."/>
            <person name="Johnson J."/>
            <person name="Barry K."/>
            <person name="LaButti K."/>
            <person name="Ng V."/>
            <person name="Ahrendt S."/>
            <person name="Min B."/>
            <person name="Choi I.G."/>
            <person name="Park H."/>
            <person name="Plett J.M."/>
            <person name="Magnuson J."/>
            <person name="Spatafora J.W."/>
            <person name="Nagy L.G."/>
            <person name="Henrissat B."/>
            <person name="Grigoriev I.V."/>
            <person name="Yang Z.L."/>
            <person name="Xu J."/>
            <person name="Martin F.M."/>
        </authorList>
    </citation>
    <scope>NUCLEOTIDE SEQUENCE</scope>
    <source>
        <strain evidence="9">KKN 215</strain>
    </source>
</reference>
<feature type="compositionally biased region" description="Basic and acidic residues" evidence="7">
    <location>
        <begin position="193"/>
        <end position="206"/>
    </location>
</feature>
<feature type="compositionally biased region" description="Basic and acidic residues" evidence="7">
    <location>
        <begin position="228"/>
        <end position="249"/>
    </location>
</feature>
<feature type="compositionally biased region" description="Acidic residues" evidence="7">
    <location>
        <begin position="152"/>
        <end position="180"/>
    </location>
</feature>
<dbReference type="InterPro" id="IPR041232">
    <property type="entry name" value="NPL"/>
</dbReference>
<protein>
    <recommendedName>
        <fullName evidence="5">FK506-binding protein</fullName>
        <ecNumber evidence="5">5.2.1.8</ecNumber>
    </recommendedName>
</protein>
<dbReference type="AlphaFoldDB" id="A0A8K0XUU6"/>
<dbReference type="PROSITE" id="PS50059">
    <property type="entry name" value="FKBP_PPIASE"/>
    <property type="match status" value="1"/>
</dbReference>
<evidence type="ECO:0000313" key="10">
    <source>
        <dbReference type="Proteomes" id="UP000813824"/>
    </source>
</evidence>
<gene>
    <name evidence="9" type="ORF">BXZ70DRAFT_913926</name>
</gene>
<dbReference type="EC" id="5.2.1.8" evidence="5"/>